<dbReference type="InterPro" id="IPR052895">
    <property type="entry name" value="HetReg/Transcr_Mod"/>
</dbReference>
<accession>A0A0C3HI19</accession>
<dbReference type="OrthoDB" id="2157530at2759"/>
<reference evidence="3" key="2">
    <citation type="submission" date="2015-01" db="EMBL/GenBank/DDBJ databases">
        <title>Evolutionary Origins and Diversification of the Mycorrhizal Mutualists.</title>
        <authorList>
            <consortium name="DOE Joint Genome Institute"/>
            <consortium name="Mycorrhizal Genomics Consortium"/>
            <person name="Kohler A."/>
            <person name="Kuo A."/>
            <person name="Nagy L.G."/>
            <person name="Floudas D."/>
            <person name="Copeland A."/>
            <person name="Barry K.W."/>
            <person name="Cichocki N."/>
            <person name="Veneault-Fourrey C."/>
            <person name="LaButti K."/>
            <person name="Lindquist E.A."/>
            <person name="Lipzen A."/>
            <person name="Lundell T."/>
            <person name="Morin E."/>
            <person name="Murat C."/>
            <person name="Riley R."/>
            <person name="Ohm R."/>
            <person name="Sun H."/>
            <person name="Tunlid A."/>
            <person name="Henrissat B."/>
            <person name="Grigoriev I.V."/>
            <person name="Hibbett D.S."/>
            <person name="Martin F."/>
        </authorList>
    </citation>
    <scope>NUCLEOTIDE SEQUENCE [LARGE SCALE GENOMIC DNA]</scope>
    <source>
        <strain evidence="3">Zn</strain>
    </source>
</reference>
<dbReference type="STRING" id="913774.A0A0C3HI19"/>
<dbReference type="InParanoid" id="A0A0C3HI19"/>
<evidence type="ECO:0000313" key="2">
    <source>
        <dbReference type="EMBL" id="KIN02735.1"/>
    </source>
</evidence>
<sequence length="131" mass="15221">MYKYSPLQHVSEIRLLRFRSPLQKPNLTVTISHVRLDQHPSYRALSYTWGDVTTTRAVECNDGEGYIFITSTCELALRSLYRDDTQTPIWIDSVCINQNNTSERNQQLLLMSDIYRLASKVQVYLGEEDES</sequence>
<feature type="non-terminal residue" evidence="2">
    <location>
        <position position="131"/>
    </location>
</feature>
<name>A0A0C3HI19_OIDMZ</name>
<gene>
    <name evidence="2" type="ORF">OIDMADRAFT_118757</name>
</gene>
<protein>
    <recommendedName>
        <fullName evidence="1">Heterokaryon incompatibility domain-containing protein</fullName>
    </recommendedName>
</protein>
<dbReference type="PANTHER" id="PTHR24148">
    <property type="entry name" value="ANKYRIN REPEAT DOMAIN-CONTAINING PROTEIN 39 HOMOLOG-RELATED"/>
    <property type="match status" value="1"/>
</dbReference>
<keyword evidence="3" id="KW-1185">Reference proteome</keyword>
<dbReference type="Proteomes" id="UP000054321">
    <property type="component" value="Unassembled WGS sequence"/>
</dbReference>
<dbReference type="InterPro" id="IPR010730">
    <property type="entry name" value="HET"/>
</dbReference>
<dbReference type="HOGENOM" id="CLU_004184_6_2_1"/>
<reference evidence="2 3" key="1">
    <citation type="submission" date="2014-04" db="EMBL/GenBank/DDBJ databases">
        <authorList>
            <consortium name="DOE Joint Genome Institute"/>
            <person name="Kuo A."/>
            <person name="Martino E."/>
            <person name="Perotto S."/>
            <person name="Kohler A."/>
            <person name="Nagy L.G."/>
            <person name="Floudas D."/>
            <person name="Copeland A."/>
            <person name="Barry K.W."/>
            <person name="Cichocki N."/>
            <person name="Veneault-Fourrey C."/>
            <person name="LaButti K."/>
            <person name="Lindquist E.A."/>
            <person name="Lipzen A."/>
            <person name="Lundell T."/>
            <person name="Morin E."/>
            <person name="Murat C."/>
            <person name="Sun H."/>
            <person name="Tunlid A."/>
            <person name="Henrissat B."/>
            <person name="Grigoriev I.V."/>
            <person name="Hibbett D.S."/>
            <person name="Martin F."/>
            <person name="Nordberg H.P."/>
            <person name="Cantor M.N."/>
            <person name="Hua S.X."/>
        </authorList>
    </citation>
    <scope>NUCLEOTIDE SEQUENCE [LARGE SCALE GENOMIC DNA]</scope>
    <source>
        <strain evidence="2 3">Zn</strain>
    </source>
</reference>
<dbReference type="PANTHER" id="PTHR24148:SF73">
    <property type="entry name" value="HET DOMAIN PROTEIN (AFU_ORTHOLOGUE AFUA_8G01020)"/>
    <property type="match status" value="1"/>
</dbReference>
<feature type="domain" description="Heterokaryon incompatibility" evidence="1">
    <location>
        <begin position="42"/>
        <end position="130"/>
    </location>
</feature>
<dbReference type="EMBL" id="KN832874">
    <property type="protein sequence ID" value="KIN02735.1"/>
    <property type="molecule type" value="Genomic_DNA"/>
</dbReference>
<evidence type="ECO:0000313" key="3">
    <source>
        <dbReference type="Proteomes" id="UP000054321"/>
    </source>
</evidence>
<evidence type="ECO:0000259" key="1">
    <source>
        <dbReference type="Pfam" id="PF06985"/>
    </source>
</evidence>
<organism evidence="2 3">
    <name type="scientific">Oidiodendron maius (strain Zn)</name>
    <dbReference type="NCBI Taxonomy" id="913774"/>
    <lineage>
        <taxon>Eukaryota</taxon>
        <taxon>Fungi</taxon>
        <taxon>Dikarya</taxon>
        <taxon>Ascomycota</taxon>
        <taxon>Pezizomycotina</taxon>
        <taxon>Leotiomycetes</taxon>
        <taxon>Leotiomycetes incertae sedis</taxon>
        <taxon>Myxotrichaceae</taxon>
        <taxon>Oidiodendron</taxon>
    </lineage>
</organism>
<proteinExistence type="predicted"/>
<dbReference type="Pfam" id="PF06985">
    <property type="entry name" value="HET"/>
    <property type="match status" value="1"/>
</dbReference>
<dbReference type="AlphaFoldDB" id="A0A0C3HI19"/>